<evidence type="ECO:0000256" key="7">
    <source>
        <dbReference type="ARBA" id="ARBA00049244"/>
    </source>
</evidence>
<sequence length="327" mass="34783">MTGAGAPLVLVQGPEEILAERAVDGVLRTLREREPEVDVVRLHASSYEPGSLAVHASPSLFGGWTAIVVHDMDEGDDDLVEDLFAMVSAPEDGVTLVVRHKSGTRGKKVLDLMKKSGARVIEAKALKTEKDKIGFVRQEFRDAKRSIGDAAVQTLVHAVGKDVRELAVASAQLIRDTTGTVDEETVHLYYGDKVETTGFKVAEAALAGDQAEALRLLRHALAGGLDPVPLIAVLAMQLRQVGRVAAAGRGNPGALARDLGMAPWQVEQAQRTARGWDGQRLGRAIQAVAAADVEVKGGVRTGTAVARDPEYAVERAVLTVCRERAAG</sequence>
<comment type="caution">
    <text evidence="9">The sequence shown here is derived from an EMBL/GenBank/DDBJ whole genome shotgun (WGS) entry which is preliminary data.</text>
</comment>
<proteinExistence type="inferred from homology"/>
<organism evidence="9 10">
    <name type="scientific">Ornithinicoccus hortensis</name>
    <dbReference type="NCBI Taxonomy" id="82346"/>
    <lineage>
        <taxon>Bacteria</taxon>
        <taxon>Bacillati</taxon>
        <taxon>Actinomycetota</taxon>
        <taxon>Actinomycetes</taxon>
        <taxon>Micrococcales</taxon>
        <taxon>Intrasporangiaceae</taxon>
        <taxon>Ornithinicoccus</taxon>
    </lineage>
</organism>
<dbReference type="GO" id="GO:0003677">
    <property type="term" value="F:DNA binding"/>
    <property type="evidence" value="ECO:0007669"/>
    <property type="project" value="InterPro"/>
</dbReference>
<keyword evidence="3" id="KW-0548">Nucleotidyltransferase</keyword>
<comment type="catalytic activity">
    <reaction evidence="7">
        <text>DNA(n) + a 2'-deoxyribonucleoside 5'-triphosphate = DNA(n+1) + diphosphate</text>
        <dbReference type="Rhea" id="RHEA:22508"/>
        <dbReference type="Rhea" id="RHEA-COMP:17339"/>
        <dbReference type="Rhea" id="RHEA-COMP:17340"/>
        <dbReference type="ChEBI" id="CHEBI:33019"/>
        <dbReference type="ChEBI" id="CHEBI:61560"/>
        <dbReference type="ChEBI" id="CHEBI:173112"/>
        <dbReference type="EC" id="2.7.7.7"/>
    </reaction>
</comment>
<reference evidence="9 10" key="1">
    <citation type="submission" date="2019-06" db="EMBL/GenBank/DDBJ databases">
        <title>Sequencing the genomes of 1000 actinobacteria strains.</title>
        <authorList>
            <person name="Klenk H.-P."/>
        </authorList>
    </citation>
    <scope>NUCLEOTIDE SEQUENCE [LARGE SCALE GENOMIC DNA]</scope>
    <source>
        <strain evidence="9 10">DSM 12335</strain>
    </source>
</reference>
<evidence type="ECO:0000256" key="1">
    <source>
        <dbReference type="ARBA" id="ARBA00012417"/>
    </source>
</evidence>
<dbReference type="AlphaFoldDB" id="A0A542YQL0"/>
<dbReference type="InterPro" id="IPR027417">
    <property type="entry name" value="P-loop_NTPase"/>
</dbReference>
<dbReference type="EMBL" id="VFOP01000001">
    <property type="protein sequence ID" value="TQL50386.1"/>
    <property type="molecule type" value="Genomic_DNA"/>
</dbReference>
<keyword evidence="4" id="KW-0235">DNA replication</keyword>
<dbReference type="GO" id="GO:0006261">
    <property type="term" value="P:DNA-templated DNA replication"/>
    <property type="evidence" value="ECO:0007669"/>
    <property type="project" value="TreeGrafter"/>
</dbReference>
<evidence type="ECO:0000256" key="5">
    <source>
        <dbReference type="ARBA" id="ARBA00022932"/>
    </source>
</evidence>
<dbReference type="RefSeq" id="WP_228393486.1">
    <property type="nucleotide sequence ID" value="NZ_BAAAIK010000005.1"/>
</dbReference>
<evidence type="ECO:0000256" key="6">
    <source>
        <dbReference type="ARBA" id="ARBA00034754"/>
    </source>
</evidence>
<gene>
    <name evidence="9" type="ORF">FB467_1492</name>
</gene>
<dbReference type="SUPFAM" id="SSF48019">
    <property type="entry name" value="post-AAA+ oligomerization domain-like"/>
    <property type="match status" value="1"/>
</dbReference>
<evidence type="ECO:0000313" key="9">
    <source>
        <dbReference type="EMBL" id="TQL50386.1"/>
    </source>
</evidence>
<protein>
    <recommendedName>
        <fullName evidence="1">DNA-directed DNA polymerase</fullName>
        <ecNumber evidence="1">2.7.7.7</ecNumber>
    </recommendedName>
</protein>
<dbReference type="PANTHER" id="PTHR34388:SF1">
    <property type="entry name" value="DNA POLYMERASE III SUBUNIT DELTA"/>
    <property type="match status" value="1"/>
</dbReference>
<keyword evidence="2" id="KW-0808">Transferase</keyword>
<dbReference type="InterPro" id="IPR048466">
    <property type="entry name" value="DNA_pol3_delta-like_C"/>
</dbReference>
<comment type="similarity">
    <text evidence="6">Belongs to the DNA polymerase HolA subunit family.</text>
</comment>
<keyword evidence="10" id="KW-1185">Reference proteome</keyword>
<dbReference type="InterPro" id="IPR008921">
    <property type="entry name" value="DNA_pol3_clamp-load_cplx_C"/>
</dbReference>
<keyword evidence="5" id="KW-0239">DNA-directed DNA polymerase</keyword>
<evidence type="ECO:0000256" key="2">
    <source>
        <dbReference type="ARBA" id="ARBA00022679"/>
    </source>
</evidence>
<dbReference type="Gene3D" id="3.40.50.300">
    <property type="entry name" value="P-loop containing nucleotide triphosphate hydrolases"/>
    <property type="match status" value="1"/>
</dbReference>
<dbReference type="Pfam" id="PF21694">
    <property type="entry name" value="DNA_pol3_delta_C"/>
    <property type="match status" value="1"/>
</dbReference>
<evidence type="ECO:0000256" key="4">
    <source>
        <dbReference type="ARBA" id="ARBA00022705"/>
    </source>
</evidence>
<evidence type="ECO:0000313" key="10">
    <source>
        <dbReference type="Proteomes" id="UP000319516"/>
    </source>
</evidence>
<dbReference type="NCBIfam" id="TIGR01128">
    <property type="entry name" value="holA"/>
    <property type="match status" value="1"/>
</dbReference>
<feature type="domain" description="DNA polymerase III delta subunit-like C-terminal" evidence="8">
    <location>
        <begin position="197"/>
        <end position="299"/>
    </location>
</feature>
<accession>A0A542YQL0</accession>
<dbReference type="Proteomes" id="UP000319516">
    <property type="component" value="Unassembled WGS sequence"/>
</dbReference>
<dbReference type="Gene3D" id="1.20.272.10">
    <property type="match status" value="1"/>
</dbReference>
<dbReference type="GO" id="GO:0003887">
    <property type="term" value="F:DNA-directed DNA polymerase activity"/>
    <property type="evidence" value="ECO:0007669"/>
    <property type="project" value="UniProtKB-KW"/>
</dbReference>
<evidence type="ECO:0000256" key="3">
    <source>
        <dbReference type="ARBA" id="ARBA00022695"/>
    </source>
</evidence>
<dbReference type="GO" id="GO:0009360">
    <property type="term" value="C:DNA polymerase III complex"/>
    <property type="evidence" value="ECO:0007669"/>
    <property type="project" value="TreeGrafter"/>
</dbReference>
<evidence type="ECO:0000259" key="8">
    <source>
        <dbReference type="Pfam" id="PF21694"/>
    </source>
</evidence>
<dbReference type="InterPro" id="IPR005790">
    <property type="entry name" value="DNA_polIII_delta"/>
</dbReference>
<dbReference type="PANTHER" id="PTHR34388">
    <property type="entry name" value="DNA POLYMERASE III SUBUNIT DELTA"/>
    <property type="match status" value="1"/>
</dbReference>
<name>A0A542YQL0_9MICO</name>
<dbReference type="EC" id="2.7.7.7" evidence="1"/>